<sequence length="164" mass="19262">MVNKEMPTAKGKSRAEQRITSVRSKEAEFFKKRELMEQAFKMIKVMRALTEADNFERALKKLTKLYAKINRYYSPPPCSIERKRRKKRFRKQVTFKEPEEMRRKKRSPDYVPSKEAGKNNITSGYCLTGSEMCNGDYTSETGRLLCIRAENIYVSNSQLNEVLR</sequence>
<dbReference type="EMBL" id="JAHQIW010002852">
    <property type="protein sequence ID" value="KAJ1356629.1"/>
    <property type="molecule type" value="Genomic_DNA"/>
</dbReference>
<evidence type="ECO:0000313" key="3">
    <source>
        <dbReference type="Proteomes" id="UP001196413"/>
    </source>
</evidence>
<dbReference type="AlphaFoldDB" id="A0AAD5MZG2"/>
<proteinExistence type="predicted"/>
<feature type="compositionally biased region" description="Basic residues" evidence="1">
    <location>
        <begin position="83"/>
        <end position="93"/>
    </location>
</feature>
<comment type="caution">
    <text evidence="2">The sequence shown here is derived from an EMBL/GenBank/DDBJ whole genome shotgun (WGS) entry which is preliminary data.</text>
</comment>
<evidence type="ECO:0000256" key="1">
    <source>
        <dbReference type="SAM" id="MobiDB-lite"/>
    </source>
</evidence>
<name>A0AAD5MZG2_PARTN</name>
<dbReference type="Proteomes" id="UP001196413">
    <property type="component" value="Unassembled WGS sequence"/>
</dbReference>
<evidence type="ECO:0000313" key="2">
    <source>
        <dbReference type="EMBL" id="KAJ1356629.1"/>
    </source>
</evidence>
<organism evidence="2 3">
    <name type="scientific">Parelaphostrongylus tenuis</name>
    <name type="common">Meningeal worm</name>
    <dbReference type="NCBI Taxonomy" id="148309"/>
    <lineage>
        <taxon>Eukaryota</taxon>
        <taxon>Metazoa</taxon>
        <taxon>Ecdysozoa</taxon>
        <taxon>Nematoda</taxon>
        <taxon>Chromadorea</taxon>
        <taxon>Rhabditida</taxon>
        <taxon>Rhabditina</taxon>
        <taxon>Rhabditomorpha</taxon>
        <taxon>Strongyloidea</taxon>
        <taxon>Metastrongylidae</taxon>
        <taxon>Parelaphostrongylus</taxon>
    </lineage>
</organism>
<accession>A0AAD5MZG2</accession>
<feature type="region of interest" description="Disordered" evidence="1">
    <location>
        <begin position="83"/>
        <end position="116"/>
    </location>
</feature>
<protein>
    <submittedName>
        <fullName evidence="2">Uncharacterized protein</fullName>
    </submittedName>
</protein>
<gene>
    <name evidence="2" type="ORF">KIN20_014363</name>
</gene>
<reference evidence="2" key="1">
    <citation type="submission" date="2021-06" db="EMBL/GenBank/DDBJ databases">
        <title>Parelaphostrongylus tenuis whole genome reference sequence.</title>
        <authorList>
            <person name="Garwood T.J."/>
            <person name="Larsen P.A."/>
            <person name="Fountain-Jones N.M."/>
            <person name="Garbe J.R."/>
            <person name="Macchietto M.G."/>
            <person name="Kania S.A."/>
            <person name="Gerhold R.W."/>
            <person name="Richards J.E."/>
            <person name="Wolf T.M."/>
        </authorList>
    </citation>
    <scope>NUCLEOTIDE SEQUENCE</scope>
    <source>
        <strain evidence="2">MNPRO001-30</strain>
        <tissue evidence="2">Meninges</tissue>
    </source>
</reference>
<keyword evidence="3" id="KW-1185">Reference proteome</keyword>